<dbReference type="EMBL" id="JPRM01000027">
    <property type="protein sequence ID" value="KFF13777.1"/>
    <property type="molecule type" value="Genomic_DNA"/>
</dbReference>
<evidence type="ECO:0008006" key="5">
    <source>
        <dbReference type="Google" id="ProtNLM"/>
    </source>
</evidence>
<dbReference type="AlphaFoldDB" id="A0A086AAR3"/>
<sequence>MNKIYILIFFVFTLISCKEEVKRISIPSTKVSIEAPENFKLSKSIVGLEKGNNAMIQISDLVGGNFDSNSRDFSRKSFEDKGVKVFDYKEFELDGYRAKYIHMQGQDNQEGMSIVFGDSTFCDMVMALFPANDKTIADQIKKALFSIKYDKNLKIDYLDLAVFKVNPNKSKFKFAQASGNMFTFSTDGVVKKSYENEPMFLIVPLPADYSVTKKQLSESILNGLTQNGFVLIEEKNIKTERVNGYDAYEIEAYGFLKGKKALVYLLIIRNIDKALALEGVAYSDFDNELIHFKEIAHNVVFK</sequence>
<dbReference type="EMBL" id="MUGY01000022">
    <property type="protein sequence ID" value="OXA92452.1"/>
    <property type="molecule type" value="Genomic_DNA"/>
</dbReference>
<gene>
    <name evidence="2" type="ORF">B0A62_15615</name>
    <name evidence="1" type="ORF">IW20_17005</name>
</gene>
<protein>
    <recommendedName>
        <fullName evidence="5">Lipoprotein</fullName>
    </recommendedName>
</protein>
<dbReference type="Proteomes" id="UP000198424">
    <property type="component" value="Unassembled WGS sequence"/>
</dbReference>
<evidence type="ECO:0000313" key="2">
    <source>
        <dbReference type="EMBL" id="OXA92452.1"/>
    </source>
</evidence>
<proteinExistence type="predicted"/>
<dbReference type="Proteomes" id="UP000028712">
    <property type="component" value="Unassembled WGS sequence"/>
</dbReference>
<name>A0A086AAR3_FLAHY</name>
<organism evidence="1 3">
    <name type="scientific">Flavobacterium hydatis</name>
    <name type="common">Cytophaga aquatilis</name>
    <dbReference type="NCBI Taxonomy" id="991"/>
    <lineage>
        <taxon>Bacteria</taxon>
        <taxon>Pseudomonadati</taxon>
        <taxon>Bacteroidota</taxon>
        <taxon>Flavobacteriia</taxon>
        <taxon>Flavobacteriales</taxon>
        <taxon>Flavobacteriaceae</taxon>
        <taxon>Flavobacterium</taxon>
    </lineage>
</organism>
<reference evidence="1 3" key="1">
    <citation type="submission" date="2014-07" db="EMBL/GenBank/DDBJ databases">
        <title>Genome of Flavobacterium hydatis DSM 2063.</title>
        <authorList>
            <person name="Pipes S.E."/>
            <person name="Stropko S.J."/>
            <person name="Newman J.D."/>
        </authorList>
    </citation>
    <scope>NUCLEOTIDE SEQUENCE [LARGE SCALE GENOMIC DNA]</scope>
    <source>
        <strain evidence="1 3">DSM 2063</strain>
    </source>
</reference>
<dbReference type="RefSeq" id="WP_035624765.1">
    <property type="nucleotide sequence ID" value="NZ_JBEWQG010000019.1"/>
</dbReference>
<dbReference type="eggNOG" id="ENOG5032X0Y">
    <property type="taxonomic scope" value="Bacteria"/>
</dbReference>
<evidence type="ECO:0000313" key="4">
    <source>
        <dbReference type="Proteomes" id="UP000198424"/>
    </source>
</evidence>
<evidence type="ECO:0000313" key="1">
    <source>
        <dbReference type="EMBL" id="KFF13777.1"/>
    </source>
</evidence>
<keyword evidence="4" id="KW-1185">Reference proteome</keyword>
<reference evidence="2 4" key="2">
    <citation type="submission" date="2016-11" db="EMBL/GenBank/DDBJ databases">
        <title>Whole genomes of Flavobacteriaceae.</title>
        <authorList>
            <person name="Stine C."/>
            <person name="Li C."/>
            <person name="Tadesse D."/>
        </authorList>
    </citation>
    <scope>NUCLEOTIDE SEQUENCE [LARGE SCALE GENOMIC DNA]</scope>
    <source>
        <strain evidence="2 4">ATCC 29551</strain>
    </source>
</reference>
<evidence type="ECO:0000313" key="3">
    <source>
        <dbReference type="Proteomes" id="UP000028712"/>
    </source>
</evidence>
<comment type="caution">
    <text evidence="1">The sequence shown here is derived from an EMBL/GenBank/DDBJ whole genome shotgun (WGS) entry which is preliminary data.</text>
</comment>
<dbReference type="OrthoDB" id="1492980at2"/>
<dbReference type="STRING" id="991.IW20_17005"/>
<dbReference type="PROSITE" id="PS51257">
    <property type="entry name" value="PROKAR_LIPOPROTEIN"/>
    <property type="match status" value="1"/>
</dbReference>
<accession>A0A086AAR3</accession>